<keyword evidence="1" id="KW-0732">Signal</keyword>
<organism evidence="2 3">
    <name type="scientific">Hymenobacter humi</name>
    <dbReference type="NCBI Taxonomy" id="1411620"/>
    <lineage>
        <taxon>Bacteria</taxon>
        <taxon>Pseudomonadati</taxon>
        <taxon>Bacteroidota</taxon>
        <taxon>Cytophagia</taxon>
        <taxon>Cytophagales</taxon>
        <taxon>Hymenobacteraceae</taxon>
        <taxon>Hymenobacter</taxon>
    </lineage>
</organism>
<sequence length="97" mass="10231">MRNLSWPSLALVLLSAALPSTAQPNPAAPRDAIVAMANIGQCRGGAYLSNGKEVVFISNLSGSPQVWKVPATGAGPCSSRRFLTRSRPWCPPLNGTR</sequence>
<gene>
    <name evidence="2" type="ORF">ACFQT0_30260</name>
</gene>
<feature type="chain" id="PRO_5046400406" description="SMP-30/Gluconolactonase/LRE-like region domain-containing protein" evidence="1">
    <location>
        <begin position="23"/>
        <end position="97"/>
    </location>
</feature>
<name>A0ABW2UG84_9BACT</name>
<evidence type="ECO:0000256" key="1">
    <source>
        <dbReference type="SAM" id="SignalP"/>
    </source>
</evidence>
<reference evidence="3" key="1">
    <citation type="journal article" date="2019" name="Int. J. Syst. Evol. Microbiol.">
        <title>The Global Catalogue of Microorganisms (GCM) 10K type strain sequencing project: providing services to taxonomists for standard genome sequencing and annotation.</title>
        <authorList>
            <consortium name="The Broad Institute Genomics Platform"/>
            <consortium name="The Broad Institute Genome Sequencing Center for Infectious Disease"/>
            <person name="Wu L."/>
            <person name="Ma J."/>
        </authorList>
    </citation>
    <scope>NUCLEOTIDE SEQUENCE [LARGE SCALE GENOMIC DNA]</scope>
    <source>
        <strain evidence="3">JCM 19635</strain>
    </source>
</reference>
<comment type="caution">
    <text evidence="2">The sequence shown here is derived from an EMBL/GenBank/DDBJ whole genome shotgun (WGS) entry which is preliminary data.</text>
</comment>
<accession>A0ABW2UG84</accession>
<dbReference type="EMBL" id="JBHTEK010000006">
    <property type="protein sequence ID" value="MFC7671204.1"/>
    <property type="molecule type" value="Genomic_DNA"/>
</dbReference>
<dbReference type="RefSeq" id="WP_380207186.1">
    <property type="nucleotide sequence ID" value="NZ_JBHTEK010000006.1"/>
</dbReference>
<dbReference type="Proteomes" id="UP001596513">
    <property type="component" value="Unassembled WGS sequence"/>
</dbReference>
<protein>
    <recommendedName>
        <fullName evidence="4">SMP-30/Gluconolactonase/LRE-like region domain-containing protein</fullName>
    </recommendedName>
</protein>
<evidence type="ECO:0000313" key="3">
    <source>
        <dbReference type="Proteomes" id="UP001596513"/>
    </source>
</evidence>
<evidence type="ECO:0000313" key="2">
    <source>
        <dbReference type="EMBL" id="MFC7671204.1"/>
    </source>
</evidence>
<keyword evidence="3" id="KW-1185">Reference proteome</keyword>
<proteinExistence type="predicted"/>
<evidence type="ECO:0008006" key="4">
    <source>
        <dbReference type="Google" id="ProtNLM"/>
    </source>
</evidence>
<feature type="signal peptide" evidence="1">
    <location>
        <begin position="1"/>
        <end position="22"/>
    </location>
</feature>